<keyword evidence="3 6" id="KW-0808">Transferase</keyword>
<organism evidence="8 9">
    <name type="scientific">Pseudoalteromonas ruthenica</name>
    <dbReference type="NCBI Taxonomy" id="151081"/>
    <lineage>
        <taxon>Bacteria</taxon>
        <taxon>Pseudomonadati</taxon>
        <taxon>Pseudomonadota</taxon>
        <taxon>Gammaproteobacteria</taxon>
        <taxon>Alteromonadales</taxon>
        <taxon>Pseudoalteromonadaceae</taxon>
        <taxon>Pseudoalteromonas</taxon>
    </lineage>
</organism>
<dbReference type="CDD" id="cd02440">
    <property type="entry name" value="AdoMet_MTases"/>
    <property type="match status" value="1"/>
</dbReference>
<feature type="domain" description="Methyltransferase small" evidence="7">
    <location>
        <begin position="34"/>
        <end position="115"/>
    </location>
</feature>
<dbReference type="RefSeq" id="WP_045980664.1">
    <property type="nucleotide sequence ID" value="NZ_CP023396.1"/>
</dbReference>
<comment type="catalytic activity">
    <reaction evidence="6">
        <text>adenosine(37) in tRNA1(Val) + S-adenosyl-L-methionine = N(6)-methyladenosine(37) in tRNA1(Val) + S-adenosyl-L-homocysteine + H(+)</text>
        <dbReference type="Rhea" id="RHEA:43160"/>
        <dbReference type="Rhea" id="RHEA-COMP:10369"/>
        <dbReference type="Rhea" id="RHEA-COMP:10370"/>
        <dbReference type="ChEBI" id="CHEBI:15378"/>
        <dbReference type="ChEBI" id="CHEBI:57856"/>
        <dbReference type="ChEBI" id="CHEBI:59789"/>
        <dbReference type="ChEBI" id="CHEBI:74411"/>
        <dbReference type="ChEBI" id="CHEBI:74449"/>
        <dbReference type="EC" id="2.1.1.223"/>
    </reaction>
</comment>
<dbReference type="GO" id="GO:0016430">
    <property type="term" value="F:tRNA (adenine-N6)-methyltransferase activity"/>
    <property type="evidence" value="ECO:0007669"/>
    <property type="project" value="UniProtKB-UniRule"/>
</dbReference>
<evidence type="ECO:0000256" key="6">
    <source>
        <dbReference type="HAMAP-Rule" id="MF_01872"/>
    </source>
</evidence>
<keyword evidence="4 6" id="KW-0949">S-adenosyl-L-methionine</keyword>
<protein>
    <recommendedName>
        <fullName evidence="6">tRNA1(Val) (adenine(37)-N6)-methyltransferase</fullName>
        <ecNumber evidence="6">2.1.1.223</ecNumber>
    </recommendedName>
    <alternativeName>
        <fullName evidence="6">tRNA m6A37 methyltransferase</fullName>
    </alternativeName>
</protein>
<accession>A0A0F4PGH8</accession>
<keyword evidence="9" id="KW-1185">Reference proteome</keyword>
<evidence type="ECO:0000256" key="2">
    <source>
        <dbReference type="ARBA" id="ARBA00022603"/>
    </source>
</evidence>
<dbReference type="InterPro" id="IPR007848">
    <property type="entry name" value="Small_mtfrase_dom"/>
</dbReference>
<dbReference type="Proteomes" id="UP000033664">
    <property type="component" value="Unassembled WGS sequence"/>
</dbReference>
<dbReference type="InterPro" id="IPR029063">
    <property type="entry name" value="SAM-dependent_MTases_sf"/>
</dbReference>
<dbReference type="eggNOG" id="COG4123">
    <property type="taxonomic scope" value="Bacteria"/>
</dbReference>
<comment type="similarity">
    <text evidence="6">Belongs to the methyltransferase superfamily. tRNA (adenine-N(6)-)-methyltransferase family.</text>
</comment>
<sequence length="231" mass="25532">MAGFNFKRFSIAQDNVAMKVSTDGILLGAWADVSQARRILDVGTGTGLLALMAKQRAPDACVHGIDIEPDACTQAQLNVAASPWPEVAISRCDANTFTPEQAVDLVISNPPYFDNALKAGSDKRTLARHTDSLPFSELLGVWQRASHSQTELAVILPLSGAEQLHQLVLQQGGYLRRCCRVKTTATKAVTRCLMQWSWQPSDCHYSELVIHQGDDYSAEYRALCQDFYLRF</sequence>
<dbReference type="Gene3D" id="3.40.50.150">
    <property type="entry name" value="Vaccinia Virus protein VP39"/>
    <property type="match status" value="1"/>
</dbReference>
<gene>
    <name evidence="8" type="ORF">TW72_14625</name>
</gene>
<evidence type="ECO:0000256" key="3">
    <source>
        <dbReference type="ARBA" id="ARBA00022679"/>
    </source>
</evidence>
<dbReference type="InterPro" id="IPR050210">
    <property type="entry name" value="tRNA_Adenine-N(6)_MTase"/>
</dbReference>
<evidence type="ECO:0000256" key="4">
    <source>
        <dbReference type="ARBA" id="ARBA00022691"/>
    </source>
</evidence>
<evidence type="ECO:0000256" key="5">
    <source>
        <dbReference type="ARBA" id="ARBA00022694"/>
    </source>
</evidence>
<dbReference type="PANTHER" id="PTHR47739">
    <property type="entry name" value="TRNA1(VAL) (ADENINE(37)-N6)-METHYLTRANSFERASE"/>
    <property type="match status" value="1"/>
</dbReference>
<dbReference type="Pfam" id="PF05175">
    <property type="entry name" value="MTS"/>
    <property type="match status" value="1"/>
</dbReference>
<dbReference type="EMBL" id="JXXZ01000013">
    <property type="protein sequence ID" value="KJY97072.1"/>
    <property type="molecule type" value="Genomic_DNA"/>
</dbReference>
<comment type="caution">
    <text evidence="8">The sequence shown here is derived from an EMBL/GenBank/DDBJ whole genome shotgun (WGS) entry which is preliminary data.</text>
</comment>
<dbReference type="PROSITE" id="PS00092">
    <property type="entry name" value="N6_MTASE"/>
    <property type="match status" value="1"/>
</dbReference>
<dbReference type="HAMAP" id="MF_01872">
    <property type="entry name" value="tRNA_methyltr_YfiC"/>
    <property type="match status" value="1"/>
</dbReference>
<evidence type="ECO:0000313" key="9">
    <source>
        <dbReference type="Proteomes" id="UP000033664"/>
    </source>
</evidence>
<dbReference type="PATRIC" id="fig|151081.8.peg.3761"/>
<evidence type="ECO:0000313" key="8">
    <source>
        <dbReference type="EMBL" id="KJY97072.1"/>
    </source>
</evidence>
<proteinExistence type="inferred from homology"/>
<dbReference type="EC" id="2.1.1.223" evidence="6"/>
<keyword evidence="2 6" id="KW-0489">Methyltransferase</keyword>
<dbReference type="InterPro" id="IPR022882">
    <property type="entry name" value="tRNA_adenine-N6_MeTrfase"/>
</dbReference>
<evidence type="ECO:0000259" key="7">
    <source>
        <dbReference type="Pfam" id="PF05175"/>
    </source>
</evidence>
<dbReference type="GeneID" id="58229731"/>
<dbReference type="InterPro" id="IPR002052">
    <property type="entry name" value="DNA_methylase_N6_adenine_CS"/>
</dbReference>
<dbReference type="PANTHER" id="PTHR47739:SF1">
    <property type="entry name" value="TRNA1(VAL) (ADENINE(37)-N6)-METHYLTRANSFERASE"/>
    <property type="match status" value="1"/>
</dbReference>
<dbReference type="GO" id="GO:0005737">
    <property type="term" value="C:cytoplasm"/>
    <property type="evidence" value="ECO:0007669"/>
    <property type="project" value="UniProtKB-SubCell"/>
</dbReference>
<name>A0A0F4PGH8_9GAMM</name>
<dbReference type="GO" id="GO:0003676">
    <property type="term" value="F:nucleic acid binding"/>
    <property type="evidence" value="ECO:0007669"/>
    <property type="project" value="InterPro"/>
</dbReference>
<dbReference type="GO" id="GO:0032259">
    <property type="term" value="P:methylation"/>
    <property type="evidence" value="ECO:0007669"/>
    <property type="project" value="UniProtKB-KW"/>
</dbReference>
<dbReference type="AlphaFoldDB" id="A0A0F4PGH8"/>
<evidence type="ECO:0000256" key="1">
    <source>
        <dbReference type="ARBA" id="ARBA00022490"/>
    </source>
</evidence>
<keyword evidence="5 6" id="KW-0819">tRNA processing</keyword>
<dbReference type="OrthoDB" id="5383291at2"/>
<dbReference type="GO" id="GO:0008033">
    <property type="term" value="P:tRNA processing"/>
    <property type="evidence" value="ECO:0007669"/>
    <property type="project" value="UniProtKB-UniRule"/>
</dbReference>
<reference evidence="8 9" key="1">
    <citation type="journal article" date="2015" name="BMC Genomics">
        <title>Genome mining reveals unlocked bioactive potential of marine Gram-negative bacteria.</title>
        <authorList>
            <person name="Machado H."/>
            <person name="Sonnenschein E.C."/>
            <person name="Melchiorsen J."/>
            <person name="Gram L."/>
        </authorList>
    </citation>
    <scope>NUCLEOTIDE SEQUENCE [LARGE SCALE GENOMIC DNA]</scope>
    <source>
        <strain evidence="8 9">S3137</strain>
    </source>
</reference>
<keyword evidence="1 6" id="KW-0963">Cytoplasm</keyword>
<comment type="function">
    <text evidence="6">Specifically methylates the adenine in position 37 of tRNA(1)(Val) (anticodon cmo5UAC).</text>
</comment>
<dbReference type="SUPFAM" id="SSF53335">
    <property type="entry name" value="S-adenosyl-L-methionine-dependent methyltransferases"/>
    <property type="match status" value="1"/>
</dbReference>
<comment type="subcellular location">
    <subcellularLocation>
        <location evidence="6">Cytoplasm</location>
    </subcellularLocation>
</comment>